<dbReference type="Gene3D" id="3.30.70.100">
    <property type="match status" value="1"/>
</dbReference>
<sequence>MSHQRLTMLISGKVQGVYYRASTAEKATELGVTGYAKNLPDGRVEVVAEGPQAALASLKQWCNEGPPAADVDRVEATESTATGEFTRFEPR</sequence>
<evidence type="ECO:0000256" key="6">
    <source>
        <dbReference type="RuleBase" id="RU004168"/>
    </source>
</evidence>
<dbReference type="PANTHER" id="PTHR47268:SF4">
    <property type="entry name" value="ACYLPHOSPHATASE"/>
    <property type="match status" value="1"/>
</dbReference>
<evidence type="ECO:0000256" key="4">
    <source>
        <dbReference type="ARBA" id="ARBA00047645"/>
    </source>
</evidence>
<dbReference type="InterPro" id="IPR001792">
    <property type="entry name" value="Acylphosphatase-like_dom"/>
</dbReference>
<dbReference type="Proteomes" id="UP001227964">
    <property type="component" value="Unassembled WGS sequence"/>
</dbReference>
<dbReference type="EC" id="3.6.1.7" evidence="2 5"/>
<dbReference type="PROSITE" id="PS51160">
    <property type="entry name" value="ACYLPHOSPHATASE_3"/>
    <property type="match status" value="1"/>
</dbReference>
<evidence type="ECO:0000259" key="7">
    <source>
        <dbReference type="PROSITE" id="PS51160"/>
    </source>
</evidence>
<dbReference type="InterPro" id="IPR036046">
    <property type="entry name" value="Acylphosphatase-like_dom_sf"/>
</dbReference>
<comment type="caution">
    <text evidence="8">The sequence shown here is derived from an EMBL/GenBank/DDBJ whole genome shotgun (WGS) entry which is preliminary data.</text>
</comment>
<feature type="domain" description="Acylphosphatase-like" evidence="7">
    <location>
        <begin position="5"/>
        <end position="91"/>
    </location>
</feature>
<dbReference type="Pfam" id="PF00708">
    <property type="entry name" value="Acylphosphatase"/>
    <property type="match status" value="1"/>
</dbReference>
<dbReference type="InterPro" id="IPR020456">
    <property type="entry name" value="Acylphosphatase"/>
</dbReference>
<accession>A0ABT7IH69</accession>
<reference evidence="8 9" key="1">
    <citation type="submission" date="2023-06" db="EMBL/GenBank/DDBJ databases">
        <title>Marinobacter azerbaijanicus a moderately halophilic, isolated from Urmia Lake in Azerbaijan region of Iran.</title>
        <authorList>
            <person name="Sanchez-Porro C."/>
            <person name="Aghdam E.M."/>
            <person name="Saheb S.M."/>
            <person name="Tarhriz V."/>
            <person name="Kazemi E."/>
            <person name="Ammozegar M.A."/>
            <person name="Ventosa A."/>
            <person name="Hejazi M.S."/>
        </authorList>
    </citation>
    <scope>NUCLEOTIDE SEQUENCE [LARGE SCALE GENOMIC DNA]</scope>
    <source>
        <strain evidence="8 9">TBZ242</strain>
    </source>
</reference>
<evidence type="ECO:0000313" key="8">
    <source>
        <dbReference type="EMBL" id="MDL0433033.1"/>
    </source>
</evidence>
<evidence type="ECO:0000256" key="1">
    <source>
        <dbReference type="ARBA" id="ARBA00005614"/>
    </source>
</evidence>
<dbReference type="SUPFAM" id="SSF54975">
    <property type="entry name" value="Acylphosphatase/BLUF domain-like"/>
    <property type="match status" value="1"/>
</dbReference>
<feature type="active site" evidence="5">
    <location>
        <position position="20"/>
    </location>
</feature>
<dbReference type="PROSITE" id="PS00151">
    <property type="entry name" value="ACYLPHOSPHATASE_2"/>
    <property type="match status" value="1"/>
</dbReference>
<organism evidence="8 9">
    <name type="scientific">Marinobacter azerbaijanicus</name>
    <dbReference type="NCBI Taxonomy" id="3050455"/>
    <lineage>
        <taxon>Bacteria</taxon>
        <taxon>Pseudomonadati</taxon>
        <taxon>Pseudomonadota</taxon>
        <taxon>Gammaproteobacteria</taxon>
        <taxon>Pseudomonadales</taxon>
        <taxon>Marinobacteraceae</taxon>
        <taxon>Marinobacter</taxon>
    </lineage>
</organism>
<evidence type="ECO:0000256" key="3">
    <source>
        <dbReference type="ARBA" id="ARBA00015991"/>
    </source>
</evidence>
<dbReference type="RefSeq" id="WP_285392481.1">
    <property type="nucleotide sequence ID" value="NZ_JASSVS010000011.1"/>
</dbReference>
<comment type="similarity">
    <text evidence="1 6">Belongs to the acylphosphatase family.</text>
</comment>
<keyword evidence="5" id="KW-0378">Hydrolase</keyword>
<evidence type="ECO:0000256" key="2">
    <source>
        <dbReference type="ARBA" id="ARBA00012150"/>
    </source>
</evidence>
<dbReference type="EMBL" id="JASSVS010000011">
    <property type="protein sequence ID" value="MDL0433033.1"/>
    <property type="molecule type" value="Genomic_DNA"/>
</dbReference>
<name>A0ABT7IH69_9GAMM</name>
<feature type="active site" evidence="5">
    <location>
        <position position="38"/>
    </location>
</feature>
<protein>
    <recommendedName>
        <fullName evidence="3 5">acylphosphatase</fullName>
        <ecNumber evidence="2 5">3.6.1.7</ecNumber>
    </recommendedName>
</protein>
<evidence type="ECO:0000313" key="9">
    <source>
        <dbReference type="Proteomes" id="UP001227964"/>
    </source>
</evidence>
<dbReference type="InterPro" id="IPR017968">
    <property type="entry name" value="Acylphosphatase_CS"/>
</dbReference>
<dbReference type="PANTHER" id="PTHR47268">
    <property type="entry name" value="ACYLPHOSPHATASE"/>
    <property type="match status" value="1"/>
</dbReference>
<comment type="catalytic activity">
    <reaction evidence="4 5">
        <text>an acyl phosphate + H2O = a carboxylate + phosphate + H(+)</text>
        <dbReference type="Rhea" id="RHEA:14965"/>
        <dbReference type="ChEBI" id="CHEBI:15377"/>
        <dbReference type="ChEBI" id="CHEBI:15378"/>
        <dbReference type="ChEBI" id="CHEBI:29067"/>
        <dbReference type="ChEBI" id="CHEBI:43474"/>
        <dbReference type="ChEBI" id="CHEBI:59918"/>
        <dbReference type="EC" id="3.6.1.7"/>
    </reaction>
</comment>
<gene>
    <name evidence="8" type="ORF">QPM17_17970</name>
</gene>
<keyword evidence="9" id="KW-1185">Reference proteome</keyword>
<evidence type="ECO:0000256" key="5">
    <source>
        <dbReference type="PROSITE-ProRule" id="PRU00520"/>
    </source>
</evidence>
<proteinExistence type="inferred from homology"/>